<keyword evidence="3" id="KW-1185">Reference proteome</keyword>
<dbReference type="Pfam" id="PF02368">
    <property type="entry name" value="Big_2"/>
    <property type="match status" value="1"/>
</dbReference>
<sequence length="742" mass="80933">MLGNVKGYLNDNIDNNIDFLLYEVGINIKVNEIDKRAIIIDATEKINELDEKIIITNFQINQGDLIFYNNMNWLILSEIDVSKNTYRGRITKCNFDVKFPIPISYKNANSEVEDYKYNYTVPIIATRSAFNVTTNQYFSLADGEAYFTVKSDSFTKWKGYSDFISLGTEIVKFGYAFKFEGIDQTKKGLITYHGKVSETSTQLMDMANESTFFSKKYELNINFIDNLEMGSTIKPSVQILADNVDITGKVPVYYTSLTPDTISIGTDGTITPISTGTAKIKVFSQGVVKYLEFNVKAINYSINILNKTDNVGVNYTYILDVGCYKDGVKETNPIITYSSSDPNVATIGNDGTIKGIKQGIVTITANYNGMSDSMNISIIAINTINITNKINALKVGESYNLAIACTSNNIVDTNPVLTYTISDPNVLTVINGTIKAIGAGTATVVVAYKDKIDSITITATAIVYAISIGNKPTTTMYIGDTLQLSINCTIDGVADTNPVITYVSSDINVLTVSNTGLITYNSAGSATVTTIYNGVSDSTTISVKSIPLITTYSFKTIILDNVVMTNDAVILDKGTTKTIKVTEIRKLVTQGATTITDEIISNPTVAYSLDNANVTIDSNGLIKGVAAGTSIISIAYQDIVKQISIVVNDALTITGKTSVVLNRSTTYTSNMNVNWTIANEPVNGVTESIVYATITAYTDTTVTIKTTSKWIFDDGHNRYFNIVATSKDGSKTTTNKVRITPY</sequence>
<reference evidence="2 3" key="2">
    <citation type="submission" date="2020-06" db="EMBL/GenBank/DDBJ databases">
        <title>Complete Genome Sequence of Clostridium muelleri sp. nov. P21T, an Acid-Alcohol Producing Acetogen Isolated from Old Hay.</title>
        <authorList>
            <person name="Duncan K.E."/>
            <person name="Tanner R.S."/>
        </authorList>
    </citation>
    <scope>NUCLEOTIDE SEQUENCE [LARGE SCALE GENOMIC DNA]</scope>
    <source>
        <strain evidence="2 3">P21</strain>
    </source>
</reference>
<feature type="domain" description="BIG2" evidence="1">
    <location>
        <begin position="298"/>
        <end position="377"/>
    </location>
</feature>
<gene>
    <name evidence="2" type="ORF">HBE96_17390</name>
</gene>
<comment type="caution">
    <text evidence="2">The sequence shown here is derived from an EMBL/GenBank/DDBJ whole genome shotgun (WGS) entry which is preliminary data.</text>
</comment>
<dbReference type="InterPro" id="IPR003343">
    <property type="entry name" value="Big_2"/>
</dbReference>
<accession>A0A7Y0HQ55</accession>
<evidence type="ECO:0000313" key="3">
    <source>
        <dbReference type="Proteomes" id="UP000537131"/>
    </source>
</evidence>
<dbReference type="InterPro" id="IPR008964">
    <property type="entry name" value="Invasin/intimin_cell_adhesion"/>
</dbReference>
<dbReference type="AlphaFoldDB" id="A0A7Y0HQ55"/>
<dbReference type="Gene3D" id="2.60.40.1080">
    <property type="match status" value="3"/>
</dbReference>
<evidence type="ECO:0000313" key="2">
    <source>
        <dbReference type="EMBL" id="NMM64397.1"/>
    </source>
</evidence>
<dbReference type="SUPFAM" id="SSF49373">
    <property type="entry name" value="Invasin/intimin cell-adhesion fragments"/>
    <property type="match status" value="2"/>
</dbReference>
<proteinExistence type="predicted"/>
<feature type="domain" description="BIG2" evidence="1">
    <location>
        <begin position="565"/>
        <end position="646"/>
    </location>
</feature>
<feature type="domain" description="BIG2" evidence="1">
    <location>
        <begin position="380"/>
        <end position="458"/>
    </location>
</feature>
<name>A0A7Y0HQ55_9CLOT</name>
<feature type="domain" description="BIG2" evidence="1">
    <location>
        <begin position="462"/>
        <end position="542"/>
    </location>
</feature>
<protein>
    <recommendedName>
        <fullName evidence="1">BIG2 domain-containing protein</fullName>
    </recommendedName>
</protein>
<dbReference type="SMART" id="SM00635">
    <property type="entry name" value="BID_2"/>
    <property type="match status" value="4"/>
</dbReference>
<dbReference type="Proteomes" id="UP000537131">
    <property type="component" value="Unassembled WGS sequence"/>
</dbReference>
<dbReference type="RefSeq" id="WP_169298978.1">
    <property type="nucleotide sequence ID" value="NZ_JABBNI010000036.1"/>
</dbReference>
<evidence type="ECO:0000259" key="1">
    <source>
        <dbReference type="SMART" id="SM00635"/>
    </source>
</evidence>
<reference evidence="2 3" key="1">
    <citation type="submission" date="2020-04" db="EMBL/GenBank/DDBJ databases">
        <authorList>
            <person name="Doyle D.A."/>
        </authorList>
    </citation>
    <scope>NUCLEOTIDE SEQUENCE [LARGE SCALE GENOMIC DNA]</scope>
    <source>
        <strain evidence="2 3">P21</strain>
    </source>
</reference>
<organism evidence="2 3">
    <name type="scientific">Clostridium muellerianum</name>
    <dbReference type="NCBI Taxonomy" id="2716538"/>
    <lineage>
        <taxon>Bacteria</taxon>
        <taxon>Bacillati</taxon>
        <taxon>Bacillota</taxon>
        <taxon>Clostridia</taxon>
        <taxon>Eubacteriales</taxon>
        <taxon>Clostridiaceae</taxon>
        <taxon>Clostridium</taxon>
    </lineage>
</organism>
<dbReference type="EMBL" id="JABBNI010000036">
    <property type="protein sequence ID" value="NMM64397.1"/>
    <property type="molecule type" value="Genomic_DNA"/>
</dbReference>